<evidence type="ECO:0000313" key="4">
    <source>
        <dbReference type="Proteomes" id="UP000033662"/>
    </source>
</evidence>
<dbReference type="EMBL" id="JZXC01000005">
    <property type="protein sequence ID" value="KKA08590.1"/>
    <property type="molecule type" value="Genomic_DNA"/>
</dbReference>
<dbReference type="PATRIC" id="fig|132476.4.peg.5513"/>
<feature type="domain" description="Glycosyltransferase 2-like" evidence="2">
    <location>
        <begin position="19"/>
        <end position="125"/>
    </location>
</feature>
<dbReference type="OrthoDB" id="9179784at2"/>
<dbReference type="InterPro" id="IPR029044">
    <property type="entry name" value="Nucleotide-diphossugar_trans"/>
</dbReference>
<keyword evidence="3" id="KW-0808">Transferase</keyword>
<gene>
    <name evidence="3" type="ORF">VP02_07825</name>
</gene>
<dbReference type="Pfam" id="PF00535">
    <property type="entry name" value="Glycos_transf_2"/>
    <property type="match status" value="2"/>
</dbReference>
<dbReference type="PANTHER" id="PTHR43179:SF7">
    <property type="entry name" value="RHAMNOSYLTRANSFERASE WBBL"/>
    <property type="match status" value="1"/>
</dbReference>
<dbReference type="SUPFAM" id="SSF53448">
    <property type="entry name" value="Nucleotide-diphospho-sugar transferases"/>
    <property type="match status" value="3"/>
</dbReference>
<evidence type="ECO:0000313" key="3">
    <source>
        <dbReference type="EMBL" id="KKA08590.1"/>
    </source>
</evidence>
<sequence>MQVRNNIQNNVAPLNERFTVVVISHNRSAFLRRTLHYYSSYPCSVLVLDSSVERDEQIARDFPSVDYRHLPQFTYKGLQDKLVYGVNQVTTPYMVFAADDDFLLHDALTESVEFLEANPDYGLCHGYGIMYLSCATEVNYFRRDRKVHEDYNSELAEDRVIRFMDQFLPPFYAVTRTDLLQQWYGLLPPGTSFEWQEIGHTFYLLACAKARILPIPFAVRELNYGGSEHNTNVLTVLSYKDAKSVAEREQFAEFLASLPTPLREQAPGLVKQIALDSFAAMADCLLQGRSLKGTQIIRSAWLEAGGEPVRSFGPQQFVEMPFYNQRVFDLLTEFEFLLHAMPAGRLQLQQLEGILLRQHELMRVHPNDNERTVRSRLWEAQGLYAFNRTVVKRLAESLKSSDEPEEAVKLQAWAERLDALPGQQDRRLLENMHSGRLLNWLEARNPDAQQLKSIAAHLAEHQGGPRFGILLLDLDADMFKLQATFDSLVNGHCKAFNVVVFTTGALPATTSVHDTVHFVKVSTTNYVERINQVIEQSTADWMVLVEAGDQFTQNGLLRASLELIGAEGVRAVAMDEIQRKADGSLTDVFRPGVNLDLLQSVPSLMARHWLIRRDVLAQARGFTAEYTQALELDLLLRLIEDAGLGGLAHLAEPLLICNAPAEEENPQERQVLTRHLAARGYRAQVTSAQPLTYQIDYQHAERPLVSIILESRDNFEQVQQALVSVLQRTRYHRHEILIADNHSQSEALAQWLDSLEGKGDRIRILRSDRRLSASALNNWASAQAKGEYLILLSSQVQVINANWLDSLLNQAQRPEVGIVGSKQMDIRGITTQAGLVLAPDGQVNSVFVGERKDAKGYLNGHQVEQNYSAVSGVCLMIRKDLFEAVGGLDEDHFGEAFADVDLCLKTADAGYLTVWTPQAQMLHAGTFPDVPEAADTLRNKWQARFDHDAARNPNLALTGTGFALGEASAVDWARLLP</sequence>
<keyword evidence="1" id="KW-0472">Membrane</keyword>
<evidence type="ECO:0000259" key="2">
    <source>
        <dbReference type="Pfam" id="PF00535"/>
    </source>
</evidence>
<organism evidence="3 4">
    <name type="scientific">Pseudomonas kilonensis</name>
    <dbReference type="NCBI Taxonomy" id="132476"/>
    <lineage>
        <taxon>Bacteria</taxon>
        <taxon>Pseudomonadati</taxon>
        <taxon>Pseudomonadota</taxon>
        <taxon>Gammaproteobacteria</taxon>
        <taxon>Pseudomonadales</taxon>
        <taxon>Pseudomonadaceae</taxon>
        <taxon>Pseudomonas</taxon>
    </lineage>
</organism>
<dbReference type="Gene3D" id="3.90.550.10">
    <property type="entry name" value="Spore Coat Polysaccharide Biosynthesis Protein SpsA, Chain A"/>
    <property type="match status" value="2"/>
</dbReference>
<comment type="caution">
    <text evidence="3">The sequence shown here is derived from an EMBL/GenBank/DDBJ whole genome shotgun (WGS) entry which is preliminary data.</text>
</comment>
<dbReference type="InterPro" id="IPR031042">
    <property type="entry name" value="Glyco_TIGR04440"/>
</dbReference>
<keyword evidence="1" id="KW-1003">Cell membrane</keyword>
<evidence type="ECO:0000256" key="1">
    <source>
        <dbReference type="ARBA" id="ARBA00022519"/>
    </source>
</evidence>
<accession>A0A0F4XRY2</accession>
<name>A0A0F4XRY2_9PSED</name>
<keyword evidence="1" id="KW-0997">Cell inner membrane</keyword>
<dbReference type="Proteomes" id="UP000033662">
    <property type="component" value="Unassembled WGS sequence"/>
</dbReference>
<protein>
    <submittedName>
        <fullName evidence="3">Glycosyl transferase family 2</fullName>
    </submittedName>
</protein>
<proteinExistence type="predicted"/>
<dbReference type="PANTHER" id="PTHR43179">
    <property type="entry name" value="RHAMNOSYLTRANSFERASE WBBL"/>
    <property type="match status" value="1"/>
</dbReference>
<dbReference type="NCBIfam" id="TIGR04440">
    <property type="entry name" value="glyco_TIGR04440"/>
    <property type="match status" value="1"/>
</dbReference>
<dbReference type="CDD" id="cd00761">
    <property type="entry name" value="Glyco_tranf_GTA_type"/>
    <property type="match status" value="1"/>
</dbReference>
<dbReference type="GO" id="GO:0016740">
    <property type="term" value="F:transferase activity"/>
    <property type="evidence" value="ECO:0007669"/>
    <property type="project" value="UniProtKB-KW"/>
</dbReference>
<dbReference type="AlphaFoldDB" id="A0A0F4XRY2"/>
<reference evidence="3 4" key="1">
    <citation type="submission" date="2015-03" db="EMBL/GenBank/DDBJ databases">
        <title>Pseudomonas fluorescens 1855-344 Genome sequencing and assembly.</title>
        <authorList>
            <person name="Eng W.W.H."/>
            <person name="Gan H.M."/>
            <person name="Savka M.A."/>
        </authorList>
    </citation>
    <scope>NUCLEOTIDE SEQUENCE [LARGE SCALE GENOMIC DNA]</scope>
    <source>
        <strain evidence="3 4">1855-344</strain>
    </source>
</reference>
<feature type="domain" description="Glycosyltransferase 2-like" evidence="2">
    <location>
        <begin position="711"/>
        <end position="885"/>
    </location>
</feature>
<dbReference type="InterPro" id="IPR001173">
    <property type="entry name" value="Glyco_trans_2-like"/>
</dbReference>